<feature type="signal peptide" evidence="1">
    <location>
        <begin position="1"/>
        <end position="18"/>
    </location>
</feature>
<dbReference type="Proteomes" id="UP000281549">
    <property type="component" value="Unassembled WGS sequence"/>
</dbReference>
<proteinExistence type="predicted"/>
<dbReference type="EMBL" id="ML005309">
    <property type="protein sequence ID" value="RKP19048.1"/>
    <property type="molecule type" value="Genomic_DNA"/>
</dbReference>
<accession>A0A4P9YI86</accession>
<protein>
    <submittedName>
        <fullName evidence="2">Uncharacterized protein</fullName>
    </submittedName>
</protein>
<evidence type="ECO:0000313" key="3">
    <source>
        <dbReference type="Proteomes" id="UP000281549"/>
    </source>
</evidence>
<gene>
    <name evidence="2" type="ORF">ROZALSC1DRAFT_29318</name>
</gene>
<dbReference type="AlphaFoldDB" id="A0A4P9YI86"/>
<name>A0A4P9YI86_ROZAC</name>
<evidence type="ECO:0000313" key="2">
    <source>
        <dbReference type="EMBL" id="RKP19048.1"/>
    </source>
</evidence>
<feature type="chain" id="PRO_5020829338" evidence="1">
    <location>
        <begin position="19"/>
        <end position="512"/>
    </location>
</feature>
<keyword evidence="1" id="KW-0732">Signal</keyword>
<organism evidence="2 3">
    <name type="scientific">Rozella allomycis (strain CSF55)</name>
    <dbReference type="NCBI Taxonomy" id="988480"/>
    <lineage>
        <taxon>Eukaryota</taxon>
        <taxon>Fungi</taxon>
        <taxon>Fungi incertae sedis</taxon>
        <taxon>Cryptomycota</taxon>
        <taxon>Cryptomycota incertae sedis</taxon>
        <taxon>Rozella</taxon>
    </lineage>
</organism>
<sequence>MLTRTVAFCLALLNIAFASIIHVPVLYDKTTNVIISAYETSQILYGETISNLWYQYVFRCTKETIPERMDLWNFRKLVTNTLTKFSWPQYQGPLSEIHYQFSQIPVPGYSRLGVYALPVPATFYDLFSIAMHVDNKYEESDEVNMFLYSMTSTNPIREKFLAYGYLENEQWDHLVKMDIMSKFARSVQGYNIRSCNKGRYFERLNVRAKNYLNKVADFAYIIERRSDKNSPIPPELSTLYETIYGQKPKFEKCEVVYCIKAKNSAVILNSWPRSLYFFDSDPYFDGDANEFKKTSLIAKVIKSEWNAYYLEQKVLLYTARDVIGSRKPVLLDFPMPVHLVPQKNNVQNVANILKIAKRYPLIPGKSMPFRYTFLSGFMRDNVAATRYAAVTFPSMMTFAQINVENGNHIIYAYKMTVDEAKEFFDLPQTPIKDLIYANNPSALPFLNLSDENSRYSRLPSYRMSWNKLEKFMKEHYDNKVLLLNENGLFEGNEDDMKILKYADVANEMEKSK</sequence>
<reference evidence="3" key="1">
    <citation type="journal article" date="2018" name="Nat. Microbiol.">
        <title>Leveraging single-cell genomics to expand the fungal tree of life.</title>
        <authorList>
            <person name="Ahrendt S.R."/>
            <person name="Quandt C.A."/>
            <person name="Ciobanu D."/>
            <person name="Clum A."/>
            <person name="Salamov A."/>
            <person name="Andreopoulos B."/>
            <person name="Cheng J.F."/>
            <person name="Woyke T."/>
            <person name="Pelin A."/>
            <person name="Henrissat B."/>
            <person name="Reynolds N.K."/>
            <person name="Benny G.L."/>
            <person name="Smith M.E."/>
            <person name="James T.Y."/>
            <person name="Grigoriev I.V."/>
        </authorList>
    </citation>
    <scope>NUCLEOTIDE SEQUENCE [LARGE SCALE GENOMIC DNA]</scope>
    <source>
        <strain evidence="3">CSF55</strain>
    </source>
</reference>
<evidence type="ECO:0000256" key="1">
    <source>
        <dbReference type="SAM" id="SignalP"/>
    </source>
</evidence>